<evidence type="ECO:0000256" key="1">
    <source>
        <dbReference type="SAM" id="MobiDB-lite"/>
    </source>
</evidence>
<protein>
    <submittedName>
        <fullName evidence="2">Uncharacterized protein</fullName>
    </submittedName>
</protein>
<sequence length="75" mass="8435">MTLRRPPELWEELSFLHKLPRPWNSFEERMGFGLAKSTAVLAVSMSARWDLENQSEGYSDSRPSVPISAAGLLGE</sequence>
<accession>A0A1B7WI82</accession>
<proteinExistence type="predicted"/>
<dbReference type="EMBL" id="LJOW01000291">
    <property type="protein sequence ID" value="OBQ36816.1"/>
    <property type="molecule type" value="Genomic_DNA"/>
</dbReference>
<feature type="region of interest" description="Disordered" evidence="1">
    <location>
        <begin position="55"/>
        <end position="75"/>
    </location>
</feature>
<dbReference type="Proteomes" id="UP000092093">
    <property type="component" value="Unassembled WGS sequence"/>
</dbReference>
<name>A0A1B7WI82_APHFL</name>
<evidence type="ECO:0000313" key="2">
    <source>
        <dbReference type="EMBL" id="OBQ36816.1"/>
    </source>
</evidence>
<organism evidence="2 3">
    <name type="scientific">Aphanizomenon flos-aquae WA102</name>
    <dbReference type="NCBI Taxonomy" id="1710896"/>
    <lineage>
        <taxon>Bacteria</taxon>
        <taxon>Bacillati</taxon>
        <taxon>Cyanobacteriota</taxon>
        <taxon>Cyanophyceae</taxon>
        <taxon>Nostocales</taxon>
        <taxon>Aphanizomenonaceae</taxon>
        <taxon>Aphanizomenon</taxon>
    </lineage>
</organism>
<evidence type="ECO:0000313" key="3">
    <source>
        <dbReference type="Proteomes" id="UP000092093"/>
    </source>
</evidence>
<gene>
    <name evidence="2" type="ORF">AN484_25455</name>
</gene>
<dbReference type="AlphaFoldDB" id="A0A1B7WI82"/>
<comment type="caution">
    <text evidence="2">The sequence shown here is derived from an EMBL/GenBank/DDBJ whole genome shotgun (WGS) entry which is preliminary data.</text>
</comment>
<reference evidence="2 3" key="1">
    <citation type="submission" date="2015-09" db="EMBL/GenBank/DDBJ databases">
        <title>Aphanizomenon flos-aquae WA102.</title>
        <authorList>
            <person name="Driscoll C."/>
        </authorList>
    </citation>
    <scope>NUCLEOTIDE SEQUENCE [LARGE SCALE GENOMIC DNA]</scope>
    <source>
        <strain evidence="2">WA102</strain>
    </source>
</reference>